<dbReference type="Proteomes" id="UP001141552">
    <property type="component" value="Unassembled WGS sequence"/>
</dbReference>
<reference evidence="5" key="1">
    <citation type="submission" date="2022-02" db="EMBL/GenBank/DDBJ databases">
        <authorList>
            <person name="Henning P.M."/>
            <person name="McCubbin A.G."/>
            <person name="Shore J.S."/>
        </authorList>
    </citation>
    <scope>NUCLEOTIDE SEQUENCE</scope>
    <source>
        <strain evidence="5">F60SS</strain>
        <tissue evidence="5">Leaves</tissue>
    </source>
</reference>
<dbReference type="OrthoDB" id="10250117at2759"/>
<evidence type="ECO:0000256" key="3">
    <source>
        <dbReference type="SAM" id="MobiDB-lite"/>
    </source>
</evidence>
<protein>
    <recommendedName>
        <fullName evidence="4">Aminotransferase class V domain-containing protein</fullName>
    </recommendedName>
</protein>
<organism evidence="5 6">
    <name type="scientific">Turnera subulata</name>
    <dbReference type="NCBI Taxonomy" id="218843"/>
    <lineage>
        <taxon>Eukaryota</taxon>
        <taxon>Viridiplantae</taxon>
        <taxon>Streptophyta</taxon>
        <taxon>Embryophyta</taxon>
        <taxon>Tracheophyta</taxon>
        <taxon>Spermatophyta</taxon>
        <taxon>Magnoliopsida</taxon>
        <taxon>eudicotyledons</taxon>
        <taxon>Gunneridae</taxon>
        <taxon>Pentapetalae</taxon>
        <taxon>rosids</taxon>
        <taxon>fabids</taxon>
        <taxon>Malpighiales</taxon>
        <taxon>Passifloraceae</taxon>
        <taxon>Turnera</taxon>
    </lineage>
</organism>
<dbReference type="GO" id="GO:0005739">
    <property type="term" value="C:mitochondrion"/>
    <property type="evidence" value="ECO:0007669"/>
    <property type="project" value="TreeGrafter"/>
</dbReference>
<dbReference type="InterPro" id="IPR000192">
    <property type="entry name" value="Aminotrans_V_dom"/>
</dbReference>
<evidence type="ECO:0000313" key="6">
    <source>
        <dbReference type="Proteomes" id="UP001141552"/>
    </source>
</evidence>
<dbReference type="SUPFAM" id="SSF53383">
    <property type="entry name" value="PLP-dependent transferases"/>
    <property type="match status" value="1"/>
</dbReference>
<dbReference type="GO" id="GO:0005829">
    <property type="term" value="C:cytosol"/>
    <property type="evidence" value="ECO:0007669"/>
    <property type="project" value="TreeGrafter"/>
</dbReference>
<dbReference type="AlphaFoldDB" id="A0A9Q0G543"/>
<name>A0A9Q0G543_9ROSI</name>
<keyword evidence="6" id="KW-1185">Reference proteome</keyword>
<comment type="similarity">
    <text evidence="2">Belongs to the class-V pyridoxal-phosphate-dependent aminotransferase family. NifS/IscS subfamily.</text>
</comment>
<dbReference type="InterPro" id="IPR015424">
    <property type="entry name" value="PyrdxlP-dep_Trfase"/>
</dbReference>
<comment type="cofactor">
    <cofactor evidence="1">
        <name>pyridoxal 5'-phosphate</name>
        <dbReference type="ChEBI" id="CHEBI:597326"/>
    </cofactor>
</comment>
<reference evidence="5" key="2">
    <citation type="journal article" date="2023" name="Plants (Basel)">
        <title>Annotation of the Turnera subulata (Passifloraceae) Draft Genome Reveals the S-Locus Evolved after the Divergence of Turneroideae from Passifloroideae in a Stepwise Manner.</title>
        <authorList>
            <person name="Henning P.M."/>
            <person name="Roalson E.H."/>
            <person name="Mir W."/>
            <person name="McCubbin A.G."/>
            <person name="Shore J.S."/>
        </authorList>
    </citation>
    <scope>NUCLEOTIDE SEQUENCE</scope>
    <source>
        <strain evidence="5">F60SS</strain>
    </source>
</reference>
<gene>
    <name evidence="5" type="ORF">Tsubulata_020856</name>
</gene>
<evidence type="ECO:0000256" key="2">
    <source>
        <dbReference type="ARBA" id="ARBA00006490"/>
    </source>
</evidence>
<feature type="region of interest" description="Disordered" evidence="3">
    <location>
        <begin position="1"/>
        <end position="33"/>
    </location>
</feature>
<sequence>MTPPLSSSPRKRSTSASSTPAATSSRKASRSPISLSATTESSIWSSCGPLFARTLGSSNEIGVIQPLEEIGRICKELKVPFHTDAAQALGKIPVDVEKWNVSLMSLCGHKVYGPKGIGALYMRRHSRIRMEPQMNGGGQERGIRMRRCPVGVLVLVLVWSPHMC</sequence>
<dbReference type="Gene3D" id="3.40.640.10">
    <property type="entry name" value="Type I PLP-dependent aspartate aminotransferase-like (Major domain)"/>
    <property type="match status" value="1"/>
</dbReference>
<evidence type="ECO:0000313" key="5">
    <source>
        <dbReference type="EMBL" id="KAJ4843595.1"/>
    </source>
</evidence>
<dbReference type="GO" id="GO:0031071">
    <property type="term" value="F:cysteine desulfurase activity"/>
    <property type="evidence" value="ECO:0007669"/>
    <property type="project" value="TreeGrafter"/>
</dbReference>
<dbReference type="InterPro" id="IPR015421">
    <property type="entry name" value="PyrdxlP-dep_Trfase_major"/>
</dbReference>
<comment type="caution">
    <text evidence="5">The sequence shown here is derived from an EMBL/GenBank/DDBJ whole genome shotgun (WGS) entry which is preliminary data.</text>
</comment>
<accession>A0A9Q0G543</accession>
<dbReference type="EMBL" id="JAKUCV010002199">
    <property type="protein sequence ID" value="KAJ4843595.1"/>
    <property type="molecule type" value="Genomic_DNA"/>
</dbReference>
<evidence type="ECO:0000256" key="1">
    <source>
        <dbReference type="ARBA" id="ARBA00001933"/>
    </source>
</evidence>
<feature type="compositionally biased region" description="Low complexity" evidence="3">
    <location>
        <begin position="1"/>
        <end position="26"/>
    </location>
</feature>
<proteinExistence type="inferred from homology"/>
<dbReference type="PANTHER" id="PTHR11601:SF34">
    <property type="entry name" value="CYSTEINE DESULFURASE"/>
    <property type="match status" value="1"/>
</dbReference>
<dbReference type="Pfam" id="PF00266">
    <property type="entry name" value="Aminotran_5"/>
    <property type="match status" value="1"/>
</dbReference>
<dbReference type="PANTHER" id="PTHR11601">
    <property type="entry name" value="CYSTEINE DESULFURYLASE FAMILY MEMBER"/>
    <property type="match status" value="1"/>
</dbReference>
<evidence type="ECO:0000259" key="4">
    <source>
        <dbReference type="Pfam" id="PF00266"/>
    </source>
</evidence>
<dbReference type="GO" id="GO:0016226">
    <property type="term" value="P:iron-sulfur cluster assembly"/>
    <property type="evidence" value="ECO:0007669"/>
    <property type="project" value="TreeGrafter"/>
</dbReference>
<feature type="domain" description="Aminotransferase class V" evidence="4">
    <location>
        <begin position="57"/>
        <end position="139"/>
    </location>
</feature>